<dbReference type="Gene3D" id="2.40.50.140">
    <property type="entry name" value="Nucleic acid-binding proteins"/>
    <property type="match status" value="2"/>
</dbReference>
<proteinExistence type="predicted"/>
<organism evidence="3 4">
    <name type="scientific">Oldenlandia corymbosa var. corymbosa</name>
    <dbReference type="NCBI Taxonomy" id="529605"/>
    <lineage>
        <taxon>Eukaryota</taxon>
        <taxon>Viridiplantae</taxon>
        <taxon>Streptophyta</taxon>
        <taxon>Embryophyta</taxon>
        <taxon>Tracheophyta</taxon>
        <taxon>Spermatophyta</taxon>
        <taxon>Magnoliopsida</taxon>
        <taxon>eudicotyledons</taxon>
        <taxon>Gunneridae</taxon>
        <taxon>Pentapetalae</taxon>
        <taxon>asterids</taxon>
        <taxon>lamiids</taxon>
        <taxon>Gentianales</taxon>
        <taxon>Rubiaceae</taxon>
        <taxon>Rubioideae</taxon>
        <taxon>Spermacoceae</taxon>
        <taxon>Hedyotis-Oldenlandia complex</taxon>
        <taxon>Oldenlandia</taxon>
    </lineage>
</organism>
<evidence type="ECO:0000256" key="1">
    <source>
        <dbReference type="SAM" id="MobiDB-lite"/>
    </source>
</evidence>
<reference evidence="3" key="1">
    <citation type="submission" date="2023-03" db="EMBL/GenBank/DDBJ databases">
        <authorList>
            <person name="Julca I."/>
        </authorList>
    </citation>
    <scope>NUCLEOTIDE SEQUENCE</scope>
</reference>
<keyword evidence="4" id="KW-1185">Reference proteome</keyword>
<protein>
    <submittedName>
        <fullName evidence="3">OLC1v1008448C1</fullName>
    </submittedName>
</protein>
<dbReference type="PANTHER" id="PTHR47165:SF4">
    <property type="entry name" value="OS03G0429900 PROTEIN"/>
    <property type="match status" value="1"/>
</dbReference>
<dbReference type="SUPFAM" id="SSF50249">
    <property type="entry name" value="Nucleic acid-binding proteins"/>
    <property type="match status" value="2"/>
</dbReference>
<dbReference type="Pfam" id="PF02721">
    <property type="entry name" value="DUF223"/>
    <property type="match status" value="1"/>
</dbReference>
<evidence type="ECO:0000313" key="3">
    <source>
        <dbReference type="EMBL" id="CAI9108765.1"/>
    </source>
</evidence>
<dbReference type="CDD" id="cd04480">
    <property type="entry name" value="RPA1_DBD_A_like"/>
    <property type="match status" value="1"/>
</dbReference>
<accession>A0AAV1DLM5</accession>
<dbReference type="InterPro" id="IPR003871">
    <property type="entry name" value="RFA1B/D_OB_1st"/>
</dbReference>
<dbReference type="Proteomes" id="UP001161247">
    <property type="component" value="Chromosome 6"/>
</dbReference>
<name>A0AAV1DLM5_OLDCO</name>
<dbReference type="AlphaFoldDB" id="A0AAV1DLM5"/>
<feature type="domain" description="Replication protein A 70 kDa DNA-binding subunit B/D first OB fold" evidence="2">
    <location>
        <begin position="4"/>
        <end position="85"/>
    </location>
</feature>
<feature type="region of interest" description="Disordered" evidence="1">
    <location>
        <begin position="320"/>
        <end position="363"/>
    </location>
</feature>
<sequence>MSIWKKYMKADQKEMKSLELIFIDAQGGKIQATIPKSFMDTFIKYFKEGCVLQIACFDHALNIVGGYRCSKHEYKIVFEPNTIVDIVDAVVDLDIPNHVFKFTPFAEISNFIANFDFCFDVIGHVIGVSEPIIDGEKKRIFVDLEDERLKITLWNGNVDVISAMMADHPVMPVVLIVQYVKCKKWNCSKAIVVDGSGSGIVTFWDRQVYNLINKTASELLEEEPGVYYPNKLDELKGKKCLFKLDVSHFNIRNRDSEMSITRVTTDAAIIKQYLHVSEDLETDAETSIEFGLNMTQTDDSTAKEIRQNETYTAVSCTGDVNIQNADDGTPLEDTDDSPPPKKTKSTQDPESVKSHQNKCVRKI</sequence>
<evidence type="ECO:0000313" key="4">
    <source>
        <dbReference type="Proteomes" id="UP001161247"/>
    </source>
</evidence>
<evidence type="ECO:0000259" key="2">
    <source>
        <dbReference type="Pfam" id="PF02721"/>
    </source>
</evidence>
<dbReference type="PANTHER" id="PTHR47165">
    <property type="entry name" value="OS03G0429900 PROTEIN"/>
    <property type="match status" value="1"/>
</dbReference>
<dbReference type="EMBL" id="OX459123">
    <property type="protein sequence ID" value="CAI9108765.1"/>
    <property type="molecule type" value="Genomic_DNA"/>
</dbReference>
<gene>
    <name evidence="3" type="ORF">OLC1_LOCUS16786</name>
</gene>
<dbReference type="InterPro" id="IPR012340">
    <property type="entry name" value="NA-bd_OB-fold"/>
</dbReference>